<proteinExistence type="predicted"/>
<sequence length="752" mass="84106">MRLIHPAAWSPRQLEIIEGTAFCLAVLLSTVGSIITFLAVTSPQAQDRGIAVFELNITRLFPSRISRSDDPLWLSDGMRHDKILRKDALRGRSVLSRLESKVKSAATAVKSAASSIESDVQNKINRTTAGEAIPNGISFGTQRVCIELANGTNTCYKFPVEVVKLLPLPGPLRALLKDDVGGIQNLQGQIVKLLRVANHLIAAAAILMMFVYKPLFTSLTCIKAWRRQNFTRIKQSSNIALATVSAMLLAYPVTALWLIHGKIEGLFSPAIKNIIRYAGGPVKDYVLSSMIIFIAASAPTYVVFWARHKKNTIGQGEYGDDAGTQRLASGLEDGTDSVQLSLKSRISAPILEHAGPRRLTGVTDSVLTIARESHVQVGRVDDLNKVCAMEPAQIIAAVNKQNSALEQQVSQLYGEIEHLQSQLQFTNQAFQTQQVDLSCAYEQLFVQREFEMYLHSYIAHLVSRSQGAIHASQQTTEFFESRLATAKTWTSKESPNISQEIAELNQKVLTMIKVKAESEDHTRRLQDIIIENESTISLKQTENNKLQDSLRKNKKRLDQHQRTASALITTRDDLNRKLAHSNDALRTKAGKAKKVTQTLRTKLKETEAALETQTEQQADLSMVIEEQETLQIQQEAELMELRRVKEFYRLEDMGQAKTITSLKNHVKELEAGQEAKKISKLESEIMHLKMQQERTELELDKQKKLFSKSMDSAKNLQQRATEAEKEVVTCRGHALSITKTLLDSMQEQSGIW</sequence>
<feature type="coiled-coil region" evidence="1">
    <location>
        <begin position="543"/>
        <end position="644"/>
    </location>
</feature>
<evidence type="ECO:0000256" key="2">
    <source>
        <dbReference type="SAM" id="Phobius"/>
    </source>
</evidence>
<name>A0A9P6KJC6_9PLEO</name>
<evidence type="ECO:0000256" key="1">
    <source>
        <dbReference type="SAM" id="Coils"/>
    </source>
</evidence>
<feature type="transmembrane region" description="Helical" evidence="2">
    <location>
        <begin position="237"/>
        <end position="259"/>
    </location>
</feature>
<gene>
    <name evidence="3" type="ORF">PMIN01_13460</name>
</gene>
<keyword evidence="1" id="KW-0175">Coiled coil</keyword>
<dbReference type="Proteomes" id="UP000756921">
    <property type="component" value="Unassembled WGS sequence"/>
</dbReference>
<keyword evidence="2" id="KW-0472">Membrane</keyword>
<dbReference type="EMBL" id="WJXW01000019">
    <property type="protein sequence ID" value="KAF9728632.1"/>
    <property type="molecule type" value="Genomic_DNA"/>
</dbReference>
<dbReference type="AlphaFoldDB" id="A0A9P6KJC6"/>
<feature type="transmembrane region" description="Helical" evidence="2">
    <location>
        <begin position="21"/>
        <end position="40"/>
    </location>
</feature>
<feature type="coiled-coil region" evidence="1">
    <location>
        <begin position="395"/>
        <end position="422"/>
    </location>
</feature>
<keyword evidence="2" id="KW-0812">Transmembrane</keyword>
<feature type="transmembrane region" description="Helical" evidence="2">
    <location>
        <begin position="196"/>
        <end position="216"/>
    </location>
</feature>
<evidence type="ECO:0000313" key="3">
    <source>
        <dbReference type="EMBL" id="KAF9728632.1"/>
    </source>
</evidence>
<keyword evidence="4" id="KW-1185">Reference proteome</keyword>
<keyword evidence="2" id="KW-1133">Transmembrane helix</keyword>
<accession>A0A9P6KJC6</accession>
<protein>
    <submittedName>
        <fullName evidence="3">Uncharacterized protein</fullName>
    </submittedName>
</protein>
<dbReference type="OrthoDB" id="5378696at2759"/>
<feature type="transmembrane region" description="Helical" evidence="2">
    <location>
        <begin position="285"/>
        <end position="306"/>
    </location>
</feature>
<evidence type="ECO:0000313" key="4">
    <source>
        <dbReference type="Proteomes" id="UP000756921"/>
    </source>
</evidence>
<reference evidence="3" key="1">
    <citation type="journal article" date="2020" name="Mol. Plant Microbe Interact.">
        <title>Genome Sequence of the Biocontrol Agent Coniothyrium minitans strain Conio (IMI 134523).</title>
        <authorList>
            <person name="Patel D."/>
            <person name="Shittu T.A."/>
            <person name="Baroncelli R."/>
            <person name="Muthumeenakshi S."/>
            <person name="Osborne T.H."/>
            <person name="Janganan T.K."/>
            <person name="Sreenivasaprasad S."/>
        </authorList>
    </citation>
    <scope>NUCLEOTIDE SEQUENCE</scope>
    <source>
        <strain evidence="3">Conio</strain>
    </source>
</reference>
<feature type="coiled-coil region" evidence="1">
    <location>
        <begin position="678"/>
        <end position="726"/>
    </location>
</feature>
<comment type="caution">
    <text evidence="3">The sequence shown here is derived from an EMBL/GenBank/DDBJ whole genome shotgun (WGS) entry which is preliminary data.</text>
</comment>
<organism evidence="3 4">
    <name type="scientific">Paraphaeosphaeria minitans</name>
    <dbReference type="NCBI Taxonomy" id="565426"/>
    <lineage>
        <taxon>Eukaryota</taxon>
        <taxon>Fungi</taxon>
        <taxon>Dikarya</taxon>
        <taxon>Ascomycota</taxon>
        <taxon>Pezizomycotina</taxon>
        <taxon>Dothideomycetes</taxon>
        <taxon>Pleosporomycetidae</taxon>
        <taxon>Pleosporales</taxon>
        <taxon>Massarineae</taxon>
        <taxon>Didymosphaeriaceae</taxon>
        <taxon>Paraphaeosphaeria</taxon>
    </lineage>
</organism>